<dbReference type="InterPro" id="IPR011009">
    <property type="entry name" value="Kinase-like_dom_sf"/>
</dbReference>
<reference evidence="1" key="1">
    <citation type="submission" date="2015-08" db="EMBL/GenBank/DDBJ databases">
        <authorList>
            <person name="Babu N.S."/>
            <person name="Beckwith C.J."/>
            <person name="Beseler K.G."/>
            <person name="Brison A."/>
            <person name="Carone J.V."/>
            <person name="Caskin T.P."/>
            <person name="Diamond M."/>
            <person name="Durham M.E."/>
            <person name="Foxe J.M."/>
            <person name="Go M."/>
            <person name="Henderson B.A."/>
            <person name="Jones I.B."/>
            <person name="McGettigan J.A."/>
            <person name="Micheletti S.J."/>
            <person name="Nasrallah M.E."/>
            <person name="Ortiz D."/>
            <person name="Piller C.R."/>
            <person name="Privatt S.R."/>
            <person name="Schneider S.L."/>
            <person name="Sharp S."/>
            <person name="Smith T.C."/>
            <person name="Stanton J.D."/>
            <person name="Ullery H.E."/>
            <person name="Wilson R.J."/>
            <person name="Serrano M.G."/>
            <person name="Buck G."/>
            <person name="Lee V."/>
            <person name="Wang Y."/>
            <person name="Carvalho R."/>
            <person name="Voegtly L."/>
            <person name="Shi R."/>
            <person name="Duckworth R."/>
            <person name="Johnson A."/>
            <person name="Loviza R."/>
            <person name="Walstead R."/>
            <person name="Shah Z."/>
            <person name="Kiflezghi M."/>
            <person name="Wade K."/>
            <person name="Ball S.L."/>
            <person name="Bradley K.W."/>
            <person name="Asai D.J."/>
            <person name="Bowman C.A."/>
            <person name="Russell D.A."/>
            <person name="Pope W.H."/>
            <person name="Jacobs-Sera D."/>
            <person name="Hendrix R.W."/>
            <person name="Hatfull G.F."/>
        </authorList>
    </citation>
    <scope>NUCLEOTIDE SEQUENCE</scope>
</reference>
<accession>A0A2P2BWV5</accession>
<dbReference type="EMBL" id="CZKA01000006">
    <property type="protein sequence ID" value="CUR54225.1"/>
    <property type="molecule type" value="Genomic_DNA"/>
</dbReference>
<dbReference type="GO" id="GO:0016773">
    <property type="term" value="F:phosphotransferase activity, alcohol group as acceptor"/>
    <property type="evidence" value="ECO:0007669"/>
    <property type="project" value="InterPro"/>
</dbReference>
<evidence type="ECO:0000313" key="1">
    <source>
        <dbReference type="EMBL" id="CUR54225.1"/>
    </source>
</evidence>
<dbReference type="SUPFAM" id="SSF56112">
    <property type="entry name" value="Protein kinase-like (PK-like)"/>
    <property type="match status" value="1"/>
</dbReference>
<proteinExistence type="predicted"/>
<dbReference type="GO" id="GO:0016301">
    <property type="term" value="F:kinase activity"/>
    <property type="evidence" value="ECO:0007669"/>
    <property type="project" value="UniProtKB-KW"/>
</dbReference>
<gene>
    <name evidence="1" type="ORF">NOCA2140048</name>
</gene>
<dbReference type="GO" id="GO:0019748">
    <property type="term" value="P:secondary metabolic process"/>
    <property type="evidence" value="ECO:0007669"/>
    <property type="project" value="InterPro"/>
</dbReference>
<dbReference type="Pfam" id="PF04655">
    <property type="entry name" value="APH_6_hur"/>
    <property type="match status" value="1"/>
</dbReference>
<name>A0A2P2BWV5_9ZZZZ</name>
<dbReference type="InterPro" id="IPR006748">
    <property type="entry name" value="NH2Glyco/OHUrea_AB-resist_kin"/>
</dbReference>
<keyword evidence="1" id="KW-0808">Transferase</keyword>
<protein>
    <submittedName>
        <fullName evidence="1">Aminoglycoside/hydroxyurea antibiotic resistance kinase</fullName>
    </submittedName>
</protein>
<organism evidence="1">
    <name type="scientific">metagenome</name>
    <dbReference type="NCBI Taxonomy" id="256318"/>
    <lineage>
        <taxon>unclassified sequences</taxon>
        <taxon>metagenomes</taxon>
    </lineage>
</organism>
<keyword evidence="1" id="KW-0418">Kinase</keyword>
<dbReference type="AlphaFoldDB" id="A0A2P2BWV5"/>
<sequence>MAGLYGRLHTGALPQLRTLSTYVEQWTLELSALPRTAAVPPRLVQQAVSAGRGFVNDPATDGTLLHGDLHYAHVLAADREPWLAISPTPLSGDPHYEVAPMLWNRYDELVGDYRDGVRRRFHTLVDAAGLDEHRARDWVVFRMACQAMRLLRDAPAGRRTPSDDAWLTLCVAVAKAVQD</sequence>